<evidence type="ECO:0000259" key="2">
    <source>
        <dbReference type="Pfam" id="PF22664"/>
    </source>
</evidence>
<gene>
    <name evidence="3" type="ORF">ABVK25_006458</name>
</gene>
<dbReference type="Pfam" id="PF22664">
    <property type="entry name" value="TRI-like_N"/>
    <property type="match status" value="1"/>
</dbReference>
<dbReference type="PANTHER" id="PTHR31896">
    <property type="entry name" value="FAMILY REGULATORY PROTEIN, PUTATIVE (AFU_ORTHOLOGUE AFUA_3G14730)-RELATED"/>
    <property type="match status" value="1"/>
</dbReference>
<organism evidence="3 4">
    <name type="scientific">Lepraria finkii</name>
    <dbReference type="NCBI Taxonomy" id="1340010"/>
    <lineage>
        <taxon>Eukaryota</taxon>
        <taxon>Fungi</taxon>
        <taxon>Dikarya</taxon>
        <taxon>Ascomycota</taxon>
        <taxon>Pezizomycotina</taxon>
        <taxon>Lecanoromycetes</taxon>
        <taxon>OSLEUM clade</taxon>
        <taxon>Lecanoromycetidae</taxon>
        <taxon>Lecanorales</taxon>
        <taxon>Lecanorineae</taxon>
        <taxon>Stereocaulaceae</taxon>
        <taxon>Lepraria</taxon>
    </lineage>
</organism>
<comment type="caution">
    <text evidence="3">The sequence shown here is derived from an EMBL/GenBank/DDBJ whole genome shotgun (WGS) entry which is preliminary data.</text>
</comment>
<dbReference type="InterPro" id="IPR051283">
    <property type="entry name" value="Sec_Metabolite_Acyltrans"/>
</dbReference>
<proteinExistence type="predicted"/>
<sequence>MHGPAIVKELNDYLDVFGQQPLLKIYYTQVCFCFSVADVSSHSAIINTLTNGLERLSASFPWLAGKVVNEGSGEGNSGIFKIKSLEKIPRLVVKDLRHDPSIPTMDALRRANFPFSMLDENIIAPRKTLPGSSDESASDSVPVFLLQANFITGGLLLTFVGQHNTMDMTGQGQIIHLFSKACRDEQFTSEELSSGNLARRNIIPLLDDSYKQGSELVRQIVKPTPSHPISNGINSHPAPLPPPKCTWTYFTFPPTSLTALKSLATNTVTLTSGYISTDDALSAFIWQSVIRARLPRLNPTTESTFARAVNVRPYLDISQAYPGLMLNMTYHTYTLQKLVEEPLGGVASQLRSALDPKTSNLGYNTRALATFLNRSPDKNIISVTATLDLSADIMLSSWAKLDCYKLDFNVGLGKPEAVRRPQFEPGESLIYLMPRTLDGEIAVAICLRDEDMERLRADEEFAKYGRYIG</sequence>
<evidence type="ECO:0000256" key="1">
    <source>
        <dbReference type="ARBA" id="ARBA00022679"/>
    </source>
</evidence>
<evidence type="ECO:0000313" key="4">
    <source>
        <dbReference type="Proteomes" id="UP001590951"/>
    </source>
</evidence>
<protein>
    <recommendedName>
        <fullName evidence="2">Trichothecene 3-O-acetyltransferase-like N-terminal domain-containing protein</fullName>
    </recommendedName>
</protein>
<keyword evidence="4" id="KW-1185">Reference proteome</keyword>
<dbReference type="InterPro" id="IPR023213">
    <property type="entry name" value="CAT-like_dom_sf"/>
</dbReference>
<keyword evidence="1" id="KW-0808">Transferase</keyword>
<dbReference type="Gene3D" id="3.30.559.10">
    <property type="entry name" value="Chloramphenicol acetyltransferase-like domain"/>
    <property type="match status" value="2"/>
</dbReference>
<dbReference type="Proteomes" id="UP001590951">
    <property type="component" value="Unassembled WGS sequence"/>
</dbReference>
<dbReference type="InterPro" id="IPR054710">
    <property type="entry name" value="Tri101-like_N"/>
</dbReference>
<reference evidence="3 4" key="1">
    <citation type="submission" date="2024-09" db="EMBL/GenBank/DDBJ databases">
        <title>Rethinking Asexuality: The Enigmatic Case of Functional Sexual Genes in Lepraria (Stereocaulaceae).</title>
        <authorList>
            <person name="Doellman M."/>
            <person name="Sun Y."/>
            <person name="Barcenas-Pena A."/>
            <person name="Lumbsch H.T."/>
            <person name="Grewe F."/>
        </authorList>
    </citation>
    <scope>NUCLEOTIDE SEQUENCE [LARGE SCALE GENOMIC DNA]</scope>
    <source>
        <strain evidence="3 4">Grewe 0041</strain>
    </source>
</reference>
<feature type="domain" description="Trichothecene 3-O-acetyltransferase-like N-terminal" evidence="2">
    <location>
        <begin position="27"/>
        <end position="182"/>
    </location>
</feature>
<accession>A0ABR4B8E2</accession>
<dbReference type="PANTHER" id="PTHR31896:SF64">
    <property type="entry name" value="TRICHOTHECENE 3-O-ACETYLTRANSFERASE"/>
    <property type="match status" value="1"/>
</dbReference>
<name>A0ABR4B8E2_9LECA</name>
<evidence type="ECO:0000313" key="3">
    <source>
        <dbReference type="EMBL" id="KAL2053134.1"/>
    </source>
</evidence>
<dbReference type="EMBL" id="JBHFEH010000022">
    <property type="protein sequence ID" value="KAL2053134.1"/>
    <property type="molecule type" value="Genomic_DNA"/>
</dbReference>